<dbReference type="GO" id="GO:0005886">
    <property type="term" value="C:plasma membrane"/>
    <property type="evidence" value="ECO:0007669"/>
    <property type="project" value="UniProtKB-SubCell"/>
</dbReference>
<keyword evidence="2" id="KW-1003">Cell membrane</keyword>
<evidence type="ECO:0000256" key="5">
    <source>
        <dbReference type="ARBA" id="ARBA00023136"/>
    </source>
</evidence>
<evidence type="ECO:0000256" key="6">
    <source>
        <dbReference type="SAM" id="Phobius"/>
    </source>
</evidence>
<dbReference type="Proteomes" id="UP000282311">
    <property type="component" value="Unassembled WGS sequence"/>
</dbReference>
<keyword evidence="4 6" id="KW-1133">Transmembrane helix</keyword>
<evidence type="ECO:0000313" key="8">
    <source>
        <dbReference type="Proteomes" id="UP000282311"/>
    </source>
</evidence>
<dbReference type="AlphaFoldDB" id="A0A3B0CMQ4"/>
<dbReference type="PANTHER" id="PTHR39083:SF1">
    <property type="entry name" value="CYCLIC DI-GMP-BINDING PROTEIN"/>
    <property type="match status" value="1"/>
</dbReference>
<proteinExistence type="predicted"/>
<evidence type="ECO:0000256" key="3">
    <source>
        <dbReference type="ARBA" id="ARBA00022692"/>
    </source>
</evidence>
<evidence type="ECO:0000256" key="4">
    <source>
        <dbReference type="ARBA" id="ARBA00022989"/>
    </source>
</evidence>
<dbReference type="EMBL" id="RBAH01000004">
    <property type="protein sequence ID" value="RKN85677.1"/>
    <property type="molecule type" value="Genomic_DNA"/>
</dbReference>
<evidence type="ECO:0000313" key="7">
    <source>
        <dbReference type="EMBL" id="RKN85677.1"/>
    </source>
</evidence>
<feature type="transmembrane region" description="Helical" evidence="6">
    <location>
        <begin position="662"/>
        <end position="684"/>
    </location>
</feature>
<gene>
    <name evidence="7" type="ORF">D7M11_08345</name>
</gene>
<keyword evidence="8" id="KW-1185">Reference proteome</keyword>
<keyword evidence="3 6" id="KW-0812">Transmembrane</keyword>
<comment type="subcellular location">
    <subcellularLocation>
        <location evidence="1">Cell membrane</location>
        <topology evidence="1">Single-pass membrane protein</topology>
    </subcellularLocation>
</comment>
<comment type="caution">
    <text evidence="7">The sequence shown here is derived from an EMBL/GenBank/DDBJ whole genome shotgun (WGS) entry which is preliminary data.</text>
</comment>
<organism evidence="7 8">
    <name type="scientific">Paenibacillus ginsengarvi</name>
    <dbReference type="NCBI Taxonomy" id="400777"/>
    <lineage>
        <taxon>Bacteria</taxon>
        <taxon>Bacillati</taxon>
        <taxon>Bacillota</taxon>
        <taxon>Bacilli</taxon>
        <taxon>Bacillales</taxon>
        <taxon>Paenibacillaceae</taxon>
        <taxon>Paenibacillus</taxon>
    </lineage>
</organism>
<evidence type="ECO:0000256" key="2">
    <source>
        <dbReference type="ARBA" id="ARBA00022475"/>
    </source>
</evidence>
<dbReference type="PANTHER" id="PTHR39083">
    <property type="entry name" value="CYCLIC DI-GMP-BINDING PROTEIN"/>
    <property type="match status" value="1"/>
</dbReference>
<dbReference type="Gene3D" id="2.60.120.260">
    <property type="entry name" value="Galactose-binding domain-like"/>
    <property type="match status" value="2"/>
</dbReference>
<name>A0A3B0CMQ4_9BACL</name>
<sequence length="698" mass="77636">MSLMNNKTIALLLLVLIVIASFGPIVSAAPEADGSKQFRYSFANADTSFSGTRSSKLRTFQLPDYWNVQDVTLNMDYAVTQLLKQWITSVTVFVNDTPFYSFRPELKEGRIQHLSIAVPKELLRKGDNKLELQSYIRTLDDELCSVDQIPDQWLQLSAATAINVRYTSQPLDGTIADFYERFSGLDSVFSGESAIVTPDQSEPEELEAAVYALSGFARSNPFEDKQIPLVPYKEDRLKDKELVVLIGLYDRLPDEIKTLLGDKDVSGKAWLQLLDIGGKTVLVATSRNRELLTKAGRLIANTELMGQLQTGAKAVEPGADVAMPKPAFRTHMALTATGDELKGAGYTEKTYFVPLPVNRTVVNDGEIRLHFRYAQNLDFNRALVTVYVNQTPIGSKHLTRELADGDTAVFTIPSDLTVSGNFSVTVGFDLRQVEAACLAPQSNSPWAYTTNESMIDFRTKDRTELLFGYYPSPFIRDGIYNRVGVVLPQKRDDYTYETFSNLFNLLGKNVGGNTGDVTVYGDDVRADDLQDRNIIAIGTYEDNAVIRTSNDKLYFQYDGTGGSFLSNEKMSIDPEYGSRVGTLQLLDSPYAAGNAMLVVTGARSESYYLASKLLANEKGKWSLYGDGVLTDKDGILRAFRFKKEAGDRSGSFLPELLVRRDVLRFSVAGGTTMIVVLVSLLLLTRKHRKKRKKRGGRR</sequence>
<protein>
    <submittedName>
        <fullName evidence="7">Cellulose synthase</fullName>
    </submittedName>
</protein>
<evidence type="ECO:0000256" key="1">
    <source>
        <dbReference type="ARBA" id="ARBA00004162"/>
    </source>
</evidence>
<dbReference type="GO" id="GO:0006011">
    <property type="term" value="P:UDP-alpha-D-glucose metabolic process"/>
    <property type="evidence" value="ECO:0007669"/>
    <property type="project" value="InterPro"/>
</dbReference>
<dbReference type="Pfam" id="PF03170">
    <property type="entry name" value="BcsB"/>
    <property type="match status" value="1"/>
</dbReference>
<reference evidence="7 8" key="1">
    <citation type="journal article" date="2007" name="Int. J. Syst. Evol. Microbiol.">
        <title>Paenibacillus ginsengarvi sp. nov., isolated from soil from ginseng cultivation.</title>
        <authorList>
            <person name="Yoon M.H."/>
            <person name="Ten L.N."/>
            <person name="Im W.T."/>
        </authorList>
    </citation>
    <scope>NUCLEOTIDE SEQUENCE [LARGE SCALE GENOMIC DNA]</scope>
    <source>
        <strain evidence="7 8">KCTC 13059</strain>
    </source>
</reference>
<accession>A0A3B0CMQ4</accession>
<dbReference type="InterPro" id="IPR018513">
    <property type="entry name" value="Cell_synthase_bac"/>
</dbReference>
<keyword evidence="5 6" id="KW-0472">Membrane</keyword>